<evidence type="ECO:0000256" key="3">
    <source>
        <dbReference type="ARBA" id="ARBA00022946"/>
    </source>
</evidence>
<dbReference type="FunFam" id="2.40.30.10:FF:000004">
    <property type="entry name" value="50S ribosomal protein L3"/>
    <property type="match status" value="1"/>
</dbReference>
<evidence type="ECO:0000313" key="9">
    <source>
        <dbReference type="EMBL" id="KAG7194428.1"/>
    </source>
</evidence>
<organism evidence="9 10">
    <name type="scientific">Scheffersomyces spartinae</name>
    <dbReference type="NCBI Taxonomy" id="45513"/>
    <lineage>
        <taxon>Eukaryota</taxon>
        <taxon>Fungi</taxon>
        <taxon>Dikarya</taxon>
        <taxon>Ascomycota</taxon>
        <taxon>Saccharomycotina</taxon>
        <taxon>Pichiomycetes</taxon>
        <taxon>Debaryomycetaceae</taxon>
        <taxon>Scheffersomyces</taxon>
    </lineage>
</organism>
<dbReference type="Proteomes" id="UP000790833">
    <property type="component" value="Unassembled WGS sequence"/>
</dbReference>
<dbReference type="GO" id="GO:0005762">
    <property type="term" value="C:mitochondrial large ribosomal subunit"/>
    <property type="evidence" value="ECO:0007669"/>
    <property type="project" value="TreeGrafter"/>
</dbReference>
<dbReference type="RefSeq" id="XP_043049975.1">
    <property type="nucleotide sequence ID" value="XM_043195309.1"/>
</dbReference>
<gene>
    <name evidence="9" type="primary">MRPL9</name>
    <name evidence="9" type="ORF">KQ657_004641</name>
</gene>
<dbReference type="SUPFAM" id="SSF50447">
    <property type="entry name" value="Translation proteins"/>
    <property type="match status" value="1"/>
</dbReference>
<dbReference type="Pfam" id="PF00297">
    <property type="entry name" value="Ribosomal_L3"/>
    <property type="match status" value="1"/>
</dbReference>
<evidence type="ECO:0000256" key="7">
    <source>
        <dbReference type="ARBA" id="ARBA00035209"/>
    </source>
</evidence>
<dbReference type="PROSITE" id="PS00474">
    <property type="entry name" value="RIBOSOMAL_L3"/>
    <property type="match status" value="1"/>
</dbReference>
<dbReference type="PANTHER" id="PTHR11229:SF8">
    <property type="entry name" value="LARGE RIBOSOMAL SUBUNIT PROTEIN UL3M"/>
    <property type="match status" value="1"/>
</dbReference>
<dbReference type="InterPro" id="IPR019927">
    <property type="entry name" value="Ribosomal_uL3_bac/org-type"/>
</dbReference>
<dbReference type="AlphaFoldDB" id="A0A9P8AIJ1"/>
<evidence type="ECO:0000256" key="8">
    <source>
        <dbReference type="RuleBase" id="RU003905"/>
    </source>
</evidence>
<dbReference type="InterPro" id="IPR000597">
    <property type="entry name" value="Ribosomal_uL3"/>
</dbReference>
<keyword evidence="4 8" id="KW-0689">Ribosomal protein</keyword>
<keyword evidence="6 8" id="KW-0687">Ribonucleoprotein</keyword>
<comment type="caution">
    <text evidence="9">The sequence shown here is derived from an EMBL/GenBank/DDBJ whole genome shotgun (WGS) entry which is preliminary data.</text>
</comment>
<comment type="similarity">
    <text evidence="2 8">Belongs to the universal ribosomal protein uL3 family.</text>
</comment>
<evidence type="ECO:0000256" key="4">
    <source>
        <dbReference type="ARBA" id="ARBA00022980"/>
    </source>
</evidence>
<dbReference type="GO" id="GO:0006412">
    <property type="term" value="P:translation"/>
    <property type="evidence" value="ECO:0007669"/>
    <property type="project" value="InterPro"/>
</dbReference>
<comment type="subcellular location">
    <subcellularLocation>
        <location evidence="1">Mitochondrion</location>
    </subcellularLocation>
</comment>
<reference evidence="9" key="1">
    <citation type="submission" date="2021-03" db="EMBL/GenBank/DDBJ databases">
        <authorList>
            <person name="Palmer J.M."/>
        </authorList>
    </citation>
    <scope>NUCLEOTIDE SEQUENCE</scope>
    <source>
        <strain evidence="9">ARV_011</strain>
    </source>
</reference>
<dbReference type="PANTHER" id="PTHR11229">
    <property type="entry name" value="50S RIBOSOMAL PROTEIN L3"/>
    <property type="match status" value="1"/>
</dbReference>
<sequence>MMLKSAWPVTRSGNPLAFVRNIAQLTSLRSIPAARTEPKPVNHSLELSNQRKKLLARPGLLGTKRGMISWFTDDGKHYAATVIEIESCEVLANKTVDSDGYTSVLLGQIDKMKNISNGRLKLFENAGVSPKRNIGEFRVRDESGLMEPGTELTADYFAVGQMVDVMGVTKGKGFAGVMKRHGFKGLRATHGVSKAHRSAGSTGPSQDPGRVLPLKKMAGRMGGKNSTAQNLEVLYANGEAGILVVKGQIPGPNKAFIKIRDSKSLYGKSLIQVGLENQ</sequence>
<evidence type="ECO:0000256" key="6">
    <source>
        <dbReference type="ARBA" id="ARBA00023274"/>
    </source>
</evidence>
<dbReference type="Gene3D" id="3.30.160.810">
    <property type="match status" value="1"/>
</dbReference>
<protein>
    <recommendedName>
        <fullName evidence="7">Large ribosomal subunit protein uL3m</fullName>
    </recommendedName>
</protein>
<keyword evidence="3" id="KW-0809">Transit peptide</keyword>
<evidence type="ECO:0000313" key="10">
    <source>
        <dbReference type="Proteomes" id="UP000790833"/>
    </source>
</evidence>
<name>A0A9P8AIJ1_9ASCO</name>
<dbReference type="OrthoDB" id="274683at2759"/>
<dbReference type="EMBL" id="JAHMUF010000007">
    <property type="protein sequence ID" value="KAG7194428.1"/>
    <property type="molecule type" value="Genomic_DNA"/>
</dbReference>
<evidence type="ECO:0000256" key="2">
    <source>
        <dbReference type="ARBA" id="ARBA00006540"/>
    </source>
</evidence>
<dbReference type="HAMAP" id="MF_01325_B">
    <property type="entry name" value="Ribosomal_uL3_B"/>
    <property type="match status" value="1"/>
</dbReference>
<keyword evidence="5" id="KW-0496">Mitochondrion</keyword>
<dbReference type="NCBIfam" id="TIGR03625">
    <property type="entry name" value="L3_bact"/>
    <property type="match status" value="1"/>
</dbReference>
<accession>A0A9P8AIJ1</accession>
<dbReference type="Gene3D" id="2.40.30.10">
    <property type="entry name" value="Translation factors"/>
    <property type="match status" value="1"/>
</dbReference>
<evidence type="ECO:0000256" key="5">
    <source>
        <dbReference type="ARBA" id="ARBA00023128"/>
    </source>
</evidence>
<proteinExistence type="inferred from homology"/>
<dbReference type="GO" id="GO:0003735">
    <property type="term" value="F:structural constituent of ribosome"/>
    <property type="evidence" value="ECO:0007669"/>
    <property type="project" value="InterPro"/>
</dbReference>
<keyword evidence="10" id="KW-1185">Reference proteome</keyword>
<dbReference type="GeneID" id="66118015"/>
<evidence type="ECO:0000256" key="1">
    <source>
        <dbReference type="ARBA" id="ARBA00004173"/>
    </source>
</evidence>
<dbReference type="InterPro" id="IPR009000">
    <property type="entry name" value="Transl_B-barrel_sf"/>
</dbReference>
<dbReference type="InterPro" id="IPR019926">
    <property type="entry name" value="Ribosomal_uL3_CS"/>
</dbReference>